<evidence type="ECO:0000256" key="5">
    <source>
        <dbReference type="ARBA" id="ARBA00023163"/>
    </source>
</evidence>
<dbReference type="InterPro" id="IPR002078">
    <property type="entry name" value="Sigma_54_int"/>
</dbReference>
<dbReference type="PANTHER" id="PTHR32071:SF121">
    <property type="entry name" value="SIGMA L-DEPENDENT TRANSCRIPTIONAL REGULATOR YQIR-RELATED"/>
    <property type="match status" value="1"/>
</dbReference>
<dbReference type="CDD" id="cd00009">
    <property type="entry name" value="AAA"/>
    <property type="match status" value="1"/>
</dbReference>
<evidence type="ECO:0000313" key="8">
    <source>
        <dbReference type="EMBL" id="MBS7526733.1"/>
    </source>
</evidence>
<keyword evidence="4" id="KW-0238">DNA-binding</keyword>
<evidence type="ECO:0000313" key="9">
    <source>
        <dbReference type="Proteomes" id="UP000746471"/>
    </source>
</evidence>
<comment type="caution">
    <text evidence="8">The sequence shown here is derived from an EMBL/GenBank/DDBJ whole genome shotgun (WGS) entry which is preliminary data.</text>
</comment>
<dbReference type="PROSITE" id="PS50045">
    <property type="entry name" value="SIGMA54_INTERACT_4"/>
    <property type="match status" value="1"/>
</dbReference>
<reference evidence="8 9" key="1">
    <citation type="submission" date="2021-05" db="EMBL/GenBank/DDBJ databases">
        <title>Fusibacter ferrireducens sp. nov., an anaerobic, sulfur- and Fe-reducing bacterium isolated from the mangrove sediment.</title>
        <authorList>
            <person name="Qiu D."/>
        </authorList>
    </citation>
    <scope>NUCLEOTIDE SEQUENCE [LARGE SCALE GENOMIC DNA]</scope>
    <source>
        <strain evidence="8 9">DSM 12116</strain>
    </source>
</reference>
<feature type="domain" description="Sigma-54 factor interaction" evidence="6">
    <location>
        <begin position="152"/>
        <end position="381"/>
    </location>
</feature>
<sequence>MRLEKDIQISISQIKQIFDRSFDGIFVTDSEGYVIFINHTAAHHLNRSVENTIGLNVNELMQMGIYDRSAALEAIKQKRTITMRVKTITGNSISTSLPIIENDKVLMTITNVRSEKTLDSYIKELEYERATAQRYRSAANYLSEVNKKSRLIIAKSKSMETIINTAQNIATTDCTVLISGESGTGKEVLSRFIHLNSTRSDEPFIPVNCAAIPHELIESEFFGYEKGAFTGANQQGKPGFFEMANNGTLFLDELGDMPISMQSKLLRALETGEIQRLGGTTRIKTNVRVITATNKNLHQLMTEGKFRDDLYYRISVIPFQLPPLRERPEDIVELSNHFLQEYNLKYNANKYFSDRSMLSLMDYAWPGNIRELRNIIERIFIITQGDQLEISKQMINHQHSRMTSASEYAELDLKNYMREVEKHYIYRALEKHEGRIGETADYLGIHRTLLYKKLKQFEELACESIDY</sequence>
<dbReference type="InterPro" id="IPR009057">
    <property type="entry name" value="Homeodomain-like_sf"/>
</dbReference>
<evidence type="ECO:0000259" key="6">
    <source>
        <dbReference type="PROSITE" id="PS50045"/>
    </source>
</evidence>
<organism evidence="8 9">
    <name type="scientific">Fusibacter paucivorans</name>
    <dbReference type="NCBI Taxonomy" id="76009"/>
    <lineage>
        <taxon>Bacteria</taxon>
        <taxon>Bacillati</taxon>
        <taxon>Bacillota</taxon>
        <taxon>Clostridia</taxon>
        <taxon>Eubacteriales</taxon>
        <taxon>Eubacteriales Family XII. Incertae Sedis</taxon>
        <taxon>Fusibacter</taxon>
    </lineage>
</organism>
<keyword evidence="1" id="KW-0547">Nucleotide-binding</keyword>
<dbReference type="InterPro" id="IPR035965">
    <property type="entry name" value="PAS-like_dom_sf"/>
</dbReference>
<dbReference type="Pfam" id="PF00989">
    <property type="entry name" value="PAS"/>
    <property type="match status" value="1"/>
</dbReference>
<dbReference type="Pfam" id="PF02954">
    <property type="entry name" value="HTH_8"/>
    <property type="match status" value="1"/>
</dbReference>
<dbReference type="InterPro" id="IPR058031">
    <property type="entry name" value="AAA_lid_NorR"/>
</dbReference>
<evidence type="ECO:0000256" key="2">
    <source>
        <dbReference type="ARBA" id="ARBA00022840"/>
    </source>
</evidence>
<dbReference type="SMART" id="SM00382">
    <property type="entry name" value="AAA"/>
    <property type="match status" value="1"/>
</dbReference>
<dbReference type="Gene3D" id="1.10.10.60">
    <property type="entry name" value="Homeodomain-like"/>
    <property type="match status" value="1"/>
</dbReference>
<dbReference type="PROSITE" id="PS00688">
    <property type="entry name" value="SIGMA54_INTERACT_3"/>
    <property type="match status" value="1"/>
</dbReference>
<keyword evidence="9" id="KW-1185">Reference proteome</keyword>
<dbReference type="PROSITE" id="PS00676">
    <property type="entry name" value="SIGMA54_INTERACT_2"/>
    <property type="match status" value="1"/>
</dbReference>
<dbReference type="Gene3D" id="3.40.50.300">
    <property type="entry name" value="P-loop containing nucleotide triphosphate hydrolases"/>
    <property type="match status" value="1"/>
</dbReference>
<evidence type="ECO:0000256" key="3">
    <source>
        <dbReference type="ARBA" id="ARBA00023015"/>
    </source>
</evidence>
<dbReference type="SMART" id="SM00091">
    <property type="entry name" value="PAS"/>
    <property type="match status" value="1"/>
</dbReference>
<dbReference type="SUPFAM" id="SSF52540">
    <property type="entry name" value="P-loop containing nucleoside triphosphate hydrolases"/>
    <property type="match status" value="1"/>
</dbReference>
<feature type="domain" description="PAS" evidence="7">
    <location>
        <begin position="10"/>
        <end position="62"/>
    </location>
</feature>
<dbReference type="Proteomes" id="UP000746471">
    <property type="component" value="Unassembled WGS sequence"/>
</dbReference>
<evidence type="ECO:0000256" key="4">
    <source>
        <dbReference type="ARBA" id="ARBA00023125"/>
    </source>
</evidence>
<keyword evidence="2" id="KW-0067">ATP-binding</keyword>
<dbReference type="PANTHER" id="PTHR32071">
    <property type="entry name" value="TRANSCRIPTIONAL REGULATORY PROTEIN"/>
    <property type="match status" value="1"/>
</dbReference>
<keyword evidence="3" id="KW-0805">Transcription regulation</keyword>
<dbReference type="EMBL" id="JAHBCL010000012">
    <property type="protein sequence ID" value="MBS7526733.1"/>
    <property type="molecule type" value="Genomic_DNA"/>
</dbReference>
<proteinExistence type="predicted"/>
<dbReference type="InterPro" id="IPR025662">
    <property type="entry name" value="Sigma_54_int_dom_ATP-bd_1"/>
</dbReference>
<evidence type="ECO:0000259" key="7">
    <source>
        <dbReference type="PROSITE" id="PS50112"/>
    </source>
</evidence>
<dbReference type="InterPro" id="IPR025943">
    <property type="entry name" value="Sigma_54_int_dom_ATP-bd_2"/>
</dbReference>
<dbReference type="InterPro" id="IPR002197">
    <property type="entry name" value="HTH_Fis"/>
</dbReference>
<dbReference type="PROSITE" id="PS00675">
    <property type="entry name" value="SIGMA54_INTERACT_1"/>
    <property type="match status" value="1"/>
</dbReference>
<dbReference type="InterPro" id="IPR025944">
    <property type="entry name" value="Sigma_54_int_dom_CS"/>
</dbReference>
<accession>A0ABS5PNI2</accession>
<dbReference type="InterPro" id="IPR013767">
    <property type="entry name" value="PAS_fold"/>
</dbReference>
<dbReference type="Pfam" id="PF00158">
    <property type="entry name" value="Sigma54_activat"/>
    <property type="match status" value="1"/>
</dbReference>
<dbReference type="CDD" id="cd00130">
    <property type="entry name" value="PAS"/>
    <property type="match status" value="1"/>
</dbReference>
<dbReference type="SUPFAM" id="SSF46689">
    <property type="entry name" value="Homeodomain-like"/>
    <property type="match status" value="1"/>
</dbReference>
<name>A0ABS5PNI2_9FIRM</name>
<dbReference type="RefSeq" id="WP_213236590.1">
    <property type="nucleotide sequence ID" value="NZ_JAHBCL010000012.1"/>
</dbReference>
<dbReference type="InterPro" id="IPR027417">
    <property type="entry name" value="P-loop_NTPase"/>
</dbReference>
<keyword evidence="5" id="KW-0804">Transcription</keyword>
<dbReference type="InterPro" id="IPR000014">
    <property type="entry name" value="PAS"/>
</dbReference>
<protein>
    <submittedName>
        <fullName evidence="8">Sigma 54-interacting transcriptional regulator</fullName>
    </submittedName>
</protein>
<dbReference type="Gene3D" id="1.10.8.60">
    <property type="match status" value="1"/>
</dbReference>
<dbReference type="InterPro" id="IPR003593">
    <property type="entry name" value="AAA+_ATPase"/>
</dbReference>
<dbReference type="PROSITE" id="PS50112">
    <property type="entry name" value="PAS"/>
    <property type="match status" value="1"/>
</dbReference>
<dbReference type="SUPFAM" id="SSF55785">
    <property type="entry name" value="PYP-like sensor domain (PAS domain)"/>
    <property type="match status" value="1"/>
</dbReference>
<dbReference type="Pfam" id="PF25601">
    <property type="entry name" value="AAA_lid_14"/>
    <property type="match status" value="1"/>
</dbReference>
<dbReference type="Gene3D" id="3.30.450.20">
    <property type="entry name" value="PAS domain"/>
    <property type="match status" value="1"/>
</dbReference>
<gene>
    <name evidence="8" type="ORF">KHM83_08590</name>
</gene>
<evidence type="ECO:0000256" key="1">
    <source>
        <dbReference type="ARBA" id="ARBA00022741"/>
    </source>
</evidence>